<name>A0A7U3T0G3_9VIRU</name>
<reference evidence="1 2" key="1">
    <citation type="journal article" date="2021" name="Virus Res.">
        <title>The genomes of Mourilyan virus and Wenzhou shrimp virus 1 of prawns comprise 4 RNA segments.</title>
        <authorList>
            <person name="Cowley J.A."/>
        </authorList>
    </citation>
    <scope>NUCLEOTIDE SEQUENCE [LARGE SCALE GENOMIC DNA]</scope>
    <source>
        <strain evidence="1 2">MoV-AUS-1997</strain>
    </source>
</reference>
<accession>A0A7U3T0G3</accession>
<dbReference type="EMBL" id="MT241519">
    <property type="protein sequence ID" value="QPN53435.1"/>
    <property type="molecule type" value="Genomic_RNA"/>
</dbReference>
<sequence>MDNLRTSRSVLIPTNEIRFDGHENVDLIVSINDRCHFTQKWSFVSNEDKEGVSFLGDLRNYNGVYEEVKYPISGVVKNEWIQTGICRGEGNPPTVRRNLDPCHHFSHLNLFTWDSGMMAVAQNLAKTRDAEIRHMLKETPEYERIMSRWVNVCEGVGGCPSNMYWDQLGLANVQKFDLRGHFDEIPVYEGAMFYPPSATCLASPAGMEMSSDMKRDYYLAILNMLLFTFGLGRQEPLKIPSLRKHMEADFRHMSGESAEMLYKLTIHSFTRRVKKVMRKLSVYGLSQAWFSGEECGQDCLDHEPIFYWGRTLKNMRVKNWHFVYILENIFGEMDYVANSCIIFNGWLVPKDGERRRGRKPLAKTHSLTWEKESLDEIACHLTCHGFAHGGYLEN</sequence>
<protein>
    <submittedName>
        <fullName evidence="1">NSs2 non-structural protein</fullName>
    </submittedName>
</protein>
<evidence type="ECO:0000313" key="1">
    <source>
        <dbReference type="EMBL" id="QPN53435.1"/>
    </source>
</evidence>
<evidence type="ECO:0000313" key="2">
    <source>
        <dbReference type="Proteomes" id="UP001256165"/>
    </source>
</evidence>
<proteinExistence type="predicted"/>
<organism evidence="1 2">
    <name type="scientific">Mourilyan virus</name>
    <dbReference type="NCBI Taxonomy" id="325212"/>
    <lineage>
        <taxon>Viruses</taxon>
        <taxon>Riboviria</taxon>
        <taxon>Orthornavirae</taxon>
        <taxon>Negarnaviricota</taxon>
        <taxon>Polyploviricotina</taxon>
        <taxon>Bunyaviricetes</taxon>
        <taxon>Hareavirales</taxon>
        <taxon>Phenuiviridae</taxon>
        <taxon>Wenrivirus</taxon>
        <taxon>Wenrivirus penaei</taxon>
    </lineage>
</organism>
<keyword evidence="2" id="KW-1185">Reference proteome</keyword>
<dbReference type="Proteomes" id="UP001256165">
    <property type="component" value="Genome"/>
</dbReference>